<dbReference type="InterPro" id="IPR020103">
    <property type="entry name" value="PsdUridine_synth_cat_dom_sf"/>
</dbReference>
<dbReference type="InterPro" id="IPR032819">
    <property type="entry name" value="TruB_C"/>
</dbReference>
<reference evidence="2 3" key="1">
    <citation type="submission" date="2017-01" db="EMBL/GenBank/DDBJ databases">
        <title>The cable genome- insights into the physiology and evolution of filamentous bacteria capable of sulfide oxidation via long distance electron transfer.</title>
        <authorList>
            <person name="Schreiber L."/>
            <person name="Bjerg J.T."/>
            <person name="Boggild A."/>
            <person name="Van De Vossenberg J."/>
            <person name="Meysman F."/>
            <person name="Nielsen L.P."/>
            <person name="Schramm A."/>
            <person name="Kjeldsen K.U."/>
        </authorList>
    </citation>
    <scope>NUCLEOTIDE SEQUENCE [LARGE SCALE GENOMIC DNA]</scope>
    <source>
        <strain evidence="2">A5</strain>
    </source>
</reference>
<dbReference type="PANTHER" id="PTHR13767">
    <property type="entry name" value="TRNA-PSEUDOURIDINE SYNTHASE"/>
    <property type="match status" value="1"/>
</dbReference>
<dbReference type="Gene3D" id="3.30.2350.10">
    <property type="entry name" value="Pseudouridine synthase"/>
    <property type="match status" value="1"/>
</dbReference>
<dbReference type="EMBL" id="MTKS01000246">
    <property type="protein sequence ID" value="RWX50932.1"/>
    <property type="molecule type" value="Genomic_DNA"/>
</dbReference>
<proteinExistence type="predicted"/>
<sequence length="90" mass="9604">EQLTITVTCSKGTYIRVLAADIGEKLGCGAYLTALRRTQSGCFSVDEAIDGEGLFHNNCGKDCSQDSGYEVGADLLISKIRTVEQALENA</sequence>
<feature type="domain" description="tRNA pseudouridylate synthase B C-terminal" evidence="1">
    <location>
        <begin position="16"/>
        <end position="54"/>
    </location>
</feature>
<dbReference type="GO" id="GO:0140098">
    <property type="term" value="F:catalytic activity, acting on RNA"/>
    <property type="evidence" value="ECO:0007669"/>
    <property type="project" value="UniProtKB-ARBA"/>
</dbReference>
<evidence type="ECO:0000313" key="3">
    <source>
        <dbReference type="Proteomes" id="UP000288892"/>
    </source>
</evidence>
<dbReference type="InterPro" id="IPR014780">
    <property type="entry name" value="tRNA_psdUridine_synth_TruB"/>
</dbReference>
<dbReference type="AlphaFoldDB" id="A0A444JCX4"/>
<dbReference type="PANTHER" id="PTHR13767:SF2">
    <property type="entry name" value="PSEUDOURIDYLATE SYNTHASE TRUB1"/>
    <property type="match status" value="1"/>
</dbReference>
<name>A0A444JCX4_9BACT</name>
<evidence type="ECO:0000313" key="2">
    <source>
        <dbReference type="EMBL" id="RWX50932.1"/>
    </source>
</evidence>
<dbReference type="Proteomes" id="UP000288892">
    <property type="component" value="Unassembled WGS sequence"/>
</dbReference>
<comment type="caution">
    <text evidence="2">The sequence shown here is derived from an EMBL/GenBank/DDBJ whole genome shotgun (WGS) entry which is preliminary data.</text>
</comment>
<dbReference type="SUPFAM" id="SSF55120">
    <property type="entry name" value="Pseudouridine synthase"/>
    <property type="match status" value="1"/>
</dbReference>
<keyword evidence="3" id="KW-1185">Reference proteome</keyword>
<feature type="non-terminal residue" evidence="2">
    <location>
        <position position="1"/>
    </location>
</feature>
<gene>
    <name evidence="2" type="ORF">VU01_12461</name>
</gene>
<dbReference type="GO" id="GO:1990481">
    <property type="term" value="P:mRNA pseudouridine synthesis"/>
    <property type="evidence" value="ECO:0007669"/>
    <property type="project" value="TreeGrafter"/>
</dbReference>
<dbReference type="GO" id="GO:0006400">
    <property type="term" value="P:tRNA modification"/>
    <property type="evidence" value="ECO:0007669"/>
    <property type="project" value="TreeGrafter"/>
</dbReference>
<dbReference type="GO" id="GO:0003723">
    <property type="term" value="F:RNA binding"/>
    <property type="evidence" value="ECO:0007669"/>
    <property type="project" value="InterPro"/>
</dbReference>
<organism evidence="2 3">
    <name type="scientific">Candidatus Electrothrix marina</name>
    <dbReference type="NCBI Taxonomy" id="1859130"/>
    <lineage>
        <taxon>Bacteria</taxon>
        <taxon>Pseudomonadati</taxon>
        <taxon>Thermodesulfobacteriota</taxon>
        <taxon>Desulfobulbia</taxon>
        <taxon>Desulfobulbales</taxon>
        <taxon>Desulfobulbaceae</taxon>
        <taxon>Candidatus Electrothrix</taxon>
    </lineage>
</organism>
<dbReference type="GO" id="GO:0009982">
    <property type="term" value="F:pseudouridine synthase activity"/>
    <property type="evidence" value="ECO:0007669"/>
    <property type="project" value="InterPro"/>
</dbReference>
<protein>
    <submittedName>
        <fullName evidence="2">tRNA pseudouridine(55) synthase</fullName>
    </submittedName>
</protein>
<dbReference type="Pfam" id="PF16198">
    <property type="entry name" value="TruB_C_2"/>
    <property type="match status" value="1"/>
</dbReference>
<evidence type="ECO:0000259" key="1">
    <source>
        <dbReference type="Pfam" id="PF16198"/>
    </source>
</evidence>
<accession>A0A444JCX4</accession>